<evidence type="ECO:0000256" key="3">
    <source>
        <dbReference type="ARBA" id="ARBA00010420"/>
    </source>
</evidence>
<evidence type="ECO:0000256" key="9">
    <source>
        <dbReference type="ARBA" id="ARBA00023268"/>
    </source>
</evidence>
<evidence type="ECO:0000256" key="8">
    <source>
        <dbReference type="ARBA" id="ARBA00023180"/>
    </source>
</evidence>
<feature type="binding site" evidence="11">
    <location>
        <position position="682"/>
    </location>
    <ligand>
        <name>3'-phosphoadenylyl sulfate</name>
        <dbReference type="ChEBI" id="CHEBI:58339"/>
    </ligand>
</feature>
<dbReference type="Proteomes" id="UP000663879">
    <property type="component" value="Unassembled WGS sequence"/>
</dbReference>
<sequence length="825" mass="98204">MINVNSYLNNKALKTFCLYQALPSDDQIIKTTYTQQKFINSLEKSEVQIEQRSFNQDFTSLFNQQVKIDQNFSNKNQILIFTTSKSSSQITFIIKIIEWIKFDFKILFLKPQSNVNKAFKNLKINDSNSSIYSLFIFESIDLFESIINRECLDYLINSAKLYKIGFIFLNKNFNFKTQKCALNRELERFYVTTKFSIDKNFYVNTQNNDESFGALNSKWDHSTRVILCDSKNTILKNQNDNCMRFIDFKINLENIKSSVILDILNYASYERVNLGLERFVQIDIDDIFVGQSGLRIKSNDVNELVNFQDYLNQNYFVHSSEKFKFNLGFSGYYFCSGNEEEINGDKLLIEKRKFFTWFDHTWSHYQPHLLNSSLLNEQLYFNFDFARKYDLNTDTFYAVSPHHSGIYPVFNDLYEKWSRIWLIKVTSTEGYPHLRPAHLRRGFIHNNIMVLPRQTCGIFTHTNFLHDYPRGIQKLNDMMYEGEIYQTILFNRINIFMTHMTNYANDRLGIYVFKNLFNYINEWTNIKFKYLPPLNLGHKYFELYPKESEPLWTNPCIDKRHKLIWNLNETLTCSKFPKILILGPQKTGTTALNLFLSSHPQFEPNLSTKEHFEETQFFSSEYHKGIDWYLSLFKFNRNDSTINFEKSANYFSDSKAPKRIKALLPDAKLIIIYIDPGKRAYSWYNHMRAHNDRIAIKYTFYEVLNLEVKSEDLEMTKQLRLRCLDPGEYAKYLRKWLSYFKKSQILLLDGELLKTNPNSYDSKKKFFCLFVHGRRKCLGSGKGRKYEPIDFKSIEYLNNYFNDSNFEFFKLIKKYSMDIPIWLNF</sequence>
<keyword evidence="7 12" id="KW-1015">Disulfide bond</keyword>
<dbReference type="EC" id="2.8.2.8" evidence="4"/>
<evidence type="ECO:0000256" key="7">
    <source>
        <dbReference type="ARBA" id="ARBA00023157"/>
    </source>
</evidence>
<comment type="pathway">
    <text evidence="1">Glycan metabolism; heparin biosynthesis.</text>
</comment>
<evidence type="ECO:0000313" key="15">
    <source>
        <dbReference type="EMBL" id="CAF0820411.1"/>
    </source>
</evidence>
<comment type="similarity">
    <text evidence="3">Belongs to the sulfotransferase 1 family. NDST subfamily.</text>
</comment>
<keyword evidence="5" id="KW-0808">Transferase</keyword>
<dbReference type="EMBL" id="CAJNOC010000950">
    <property type="protein sequence ID" value="CAF0820411.1"/>
    <property type="molecule type" value="Genomic_DNA"/>
</dbReference>
<dbReference type="GO" id="GO:0015012">
    <property type="term" value="P:heparan sulfate proteoglycan biosynthetic process"/>
    <property type="evidence" value="ECO:0007669"/>
    <property type="project" value="UniProtKB-UniPathway"/>
</dbReference>
<evidence type="ECO:0000259" key="13">
    <source>
        <dbReference type="Pfam" id="PF00685"/>
    </source>
</evidence>
<evidence type="ECO:0000256" key="12">
    <source>
        <dbReference type="PIRSR" id="PIRSR637359-3"/>
    </source>
</evidence>
<evidence type="ECO:0000256" key="6">
    <source>
        <dbReference type="ARBA" id="ARBA00022801"/>
    </source>
</evidence>
<evidence type="ECO:0000313" key="16">
    <source>
        <dbReference type="Proteomes" id="UP000663879"/>
    </source>
</evidence>
<evidence type="ECO:0000256" key="11">
    <source>
        <dbReference type="PIRSR" id="PIRSR637359-2"/>
    </source>
</evidence>
<accession>A0A813U3C9</accession>
<keyword evidence="16" id="KW-1185">Reference proteome</keyword>
<dbReference type="Pfam" id="PF12062">
    <property type="entry name" value="HSNSD-CE"/>
    <property type="match status" value="1"/>
</dbReference>
<evidence type="ECO:0000256" key="5">
    <source>
        <dbReference type="ARBA" id="ARBA00022679"/>
    </source>
</evidence>
<dbReference type="PANTHER" id="PTHR10605">
    <property type="entry name" value="HEPARAN SULFATE SULFOTRANSFERASE"/>
    <property type="match status" value="1"/>
</dbReference>
<keyword evidence="6" id="KW-0378">Hydrolase</keyword>
<dbReference type="GO" id="GO:0019213">
    <property type="term" value="F:deacetylase activity"/>
    <property type="evidence" value="ECO:0007669"/>
    <property type="project" value="TreeGrafter"/>
</dbReference>
<evidence type="ECO:0000259" key="14">
    <source>
        <dbReference type="Pfam" id="PF12062"/>
    </source>
</evidence>
<dbReference type="Gene3D" id="3.40.50.300">
    <property type="entry name" value="P-loop containing nucleotide triphosphate hydrolases"/>
    <property type="match status" value="1"/>
</dbReference>
<name>A0A813U3C9_9BILA</name>
<dbReference type="PANTHER" id="PTHR10605:SF56">
    <property type="entry name" value="BIFUNCTIONAL HEPARAN SULFATE N-DEACETYLASE_N-SULFOTRANSFERASE"/>
    <property type="match status" value="1"/>
</dbReference>
<dbReference type="Pfam" id="PF00685">
    <property type="entry name" value="Sulfotransfer_1"/>
    <property type="match status" value="1"/>
</dbReference>
<feature type="active site" description="For sulfotransferase activity" evidence="10">
    <location>
        <position position="586"/>
    </location>
</feature>
<feature type="domain" description="Heparan sulphate-N-deacetylase deacetylase" evidence="14">
    <location>
        <begin position="277"/>
        <end position="485"/>
    </location>
</feature>
<dbReference type="AlphaFoldDB" id="A0A813U3C9"/>
<proteinExistence type="inferred from homology"/>
<dbReference type="GO" id="GO:0000139">
    <property type="term" value="C:Golgi membrane"/>
    <property type="evidence" value="ECO:0007669"/>
    <property type="project" value="UniProtKB-SubCell"/>
</dbReference>
<dbReference type="InterPro" id="IPR000863">
    <property type="entry name" value="Sulfotransferase_dom"/>
</dbReference>
<comment type="caution">
    <text evidence="15">The sequence shown here is derived from an EMBL/GenBank/DDBJ whole genome shotgun (WGS) entry which is preliminary data.</text>
</comment>
<evidence type="ECO:0000256" key="4">
    <source>
        <dbReference type="ARBA" id="ARBA00012979"/>
    </source>
</evidence>
<dbReference type="SUPFAM" id="SSF52540">
    <property type="entry name" value="P-loop containing nucleoside triphosphate hydrolases"/>
    <property type="match status" value="1"/>
</dbReference>
<organism evidence="15 16">
    <name type="scientific">Brachionus calyciflorus</name>
    <dbReference type="NCBI Taxonomy" id="104777"/>
    <lineage>
        <taxon>Eukaryota</taxon>
        <taxon>Metazoa</taxon>
        <taxon>Spiralia</taxon>
        <taxon>Gnathifera</taxon>
        <taxon>Rotifera</taxon>
        <taxon>Eurotatoria</taxon>
        <taxon>Monogononta</taxon>
        <taxon>Pseudotrocha</taxon>
        <taxon>Ploima</taxon>
        <taxon>Brachionidae</taxon>
        <taxon>Brachionus</taxon>
    </lineage>
</organism>
<dbReference type="InterPro" id="IPR027417">
    <property type="entry name" value="P-loop_NTPase"/>
</dbReference>
<dbReference type="UniPathway" id="UPA00756"/>
<evidence type="ECO:0000256" key="1">
    <source>
        <dbReference type="ARBA" id="ARBA00004841"/>
    </source>
</evidence>
<dbReference type="UniPathway" id="UPA00862"/>
<evidence type="ECO:0000256" key="2">
    <source>
        <dbReference type="ARBA" id="ARBA00005093"/>
    </source>
</evidence>
<dbReference type="GO" id="GO:0016787">
    <property type="term" value="F:hydrolase activity"/>
    <property type="evidence" value="ECO:0007669"/>
    <property type="project" value="UniProtKB-KW"/>
</dbReference>
<gene>
    <name evidence="15" type="ORF">OXX778_LOCUS7435</name>
</gene>
<protein>
    <recommendedName>
        <fullName evidence="4">[heparan sulfate]-glucosamine N-sulfotransferase</fullName>
        <ecNumber evidence="4">2.8.2.8</ecNumber>
    </recommendedName>
</protein>
<dbReference type="OrthoDB" id="8958249at2759"/>
<comment type="pathway">
    <text evidence="2">Glycan metabolism; heparan sulfate biosynthesis.</text>
</comment>
<evidence type="ECO:0000256" key="10">
    <source>
        <dbReference type="PIRSR" id="PIRSR637359-1"/>
    </source>
</evidence>
<dbReference type="GO" id="GO:0015016">
    <property type="term" value="F:heparan sulfate N-sulfotransferase activity"/>
    <property type="evidence" value="ECO:0007669"/>
    <property type="project" value="UniProtKB-EC"/>
</dbReference>
<dbReference type="InterPro" id="IPR021930">
    <property type="entry name" value="Heparan_SO4_deacetylase_dom"/>
</dbReference>
<keyword evidence="9" id="KW-0511">Multifunctional enzyme</keyword>
<feature type="disulfide bond" evidence="12">
    <location>
        <begin position="768"/>
        <end position="777"/>
    </location>
</feature>
<keyword evidence="8" id="KW-0325">Glycoprotein</keyword>
<feature type="binding site" evidence="11">
    <location>
        <begin position="782"/>
        <end position="786"/>
    </location>
    <ligand>
        <name>3'-phosphoadenylyl sulfate</name>
        <dbReference type="ChEBI" id="CHEBI:58339"/>
    </ligand>
</feature>
<dbReference type="GO" id="GO:0030210">
    <property type="term" value="P:heparin proteoglycan biosynthetic process"/>
    <property type="evidence" value="ECO:0007669"/>
    <property type="project" value="UniProtKB-UniPathway"/>
</dbReference>
<reference evidence="15" key="1">
    <citation type="submission" date="2021-02" db="EMBL/GenBank/DDBJ databases">
        <authorList>
            <person name="Nowell W R."/>
        </authorList>
    </citation>
    <scope>NUCLEOTIDE SEQUENCE</scope>
    <source>
        <strain evidence="15">Ploen Becks lab</strain>
    </source>
</reference>
<dbReference type="InterPro" id="IPR037359">
    <property type="entry name" value="NST/OST"/>
</dbReference>
<feature type="domain" description="Sulfotransferase" evidence="13">
    <location>
        <begin position="577"/>
        <end position="758"/>
    </location>
</feature>